<dbReference type="VEuPathDB" id="FungiDB:AeMF1_008665"/>
<dbReference type="AlphaFoldDB" id="A0A6G0WQX4"/>
<keyword evidence="2" id="KW-1185">Reference proteome</keyword>
<sequence length="260" mass="30133">MVVTRTLTRLEREEEEEAIQIAQALALSEQQQLPAGTEELCILNEEDMQSHASDDVLADPQCLKGNRRFLERLRELANRHIEAHNTEIRRLLATRERDREADRKTRIWQELNIAVQHPSYIEAMHQTHAQLERYTELSYLEGVARSRMTAYANALSEVTELTSQISLYLPAFKILGRHQERLKQFVSESEGELMRILHDLHQAEGIYHAAWSRQDWVARRHPGMLTLPLTSPYMPARLNPFLPATPTVAQFSDDEEETKD</sequence>
<dbReference type="Proteomes" id="UP000481153">
    <property type="component" value="Unassembled WGS sequence"/>
</dbReference>
<comment type="caution">
    <text evidence="1">The sequence shown here is derived from an EMBL/GenBank/DDBJ whole genome shotgun (WGS) entry which is preliminary data.</text>
</comment>
<gene>
    <name evidence="1" type="ORF">Ae201684_012697</name>
</gene>
<proteinExistence type="predicted"/>
<reference evidence="1 2" key="1">
    <citation type="submission" date="2019-07" db="EMBL/GenBank/DDBJ databases">
        <title>Genomics analysis of Aphanomyces spp. identifies a new class of oomycete effector associated with host adaptation.</title>
        <authorList>
            <person name="Gaulin E."/>
        </authorList>
    </citation>
    <scope>NUCLEOTIDE SEQUENCE [LARGE SCALE GENOMIC DNA]</scope>
    <source>
        <strain evidence="1 2">ATCC 201684</strain>
    </source>
</reference>
<dbReference type="EMBL" id="VJMJ01000161">
    <property type="protein sequence ID" value="KAF0729809.1"/>
    <property type="molecule type" value="Genomic_DNA"/>
</dbReference>
<organism evidence="1 2">
    <name type="scientific">Aphanomyces euteiches</name>
    <dbReference type="NCBI Taxonomy" id="100861"/>
    <lineage>
        <taxon>Eukaryota</taxon>
        <taxon>Sar</taxon>
        <taxon>Stramenopiles</taxon>
        <taxon>Oomycota</taxon>
        <taxon>Saprolegniomycetes</taxon>
        <taxon>Saprolegniales</taxon>
        <taxon>Verrucalvaceae</taxon>
        <taxon>Aphanomyces</taxon>
    </lineage>
</organism>
<evidence type="ECO:0000313" key="1">
    <source>
        <dbReference type="EMBL" id="KAF0729809.1"/>
    </source>
</evidence>
<accession>A0A6G0WQX4</accession>
<protein>
    <submittedName>
        <fullName evidence="1">Uncharacterized protein</fullName>
    </submittedName>
</protein>
<name>A0A6G0WQX4_9STRA</name>
<evidence type="ECO:0000313" key="2">
    <source>
        <dbReference type="Proteomes" id="UP000481153"/>
    </source>
</evidence>